<keyword evidence="5" id="KW-1185">Reference proteome</keyword>
<comment type="pathway">
    <text evidence="3">Protein modification; protein glycosylation.</text>
</comment>
<proteinExistence type="inferred from homology"/>
<reference evidence="4" key="1">
    <citation type="submission" date="2021-04" db="EMBL/GenBank/DDBJ databases">
        <authorList>
            <consortium name="Molecular Ecology Group"/>
        </authorList>
    </citation>
    <scope>NUCLEOTIDE SEQUENCE</scope>
</reference>
<dbReference type="PANTHER" id="PTHR11927:SF9">
    <property type="entry name" value="L-FUCOSYLTRANSFERASE"/>
    <property type="match status" value="1"/>
</dbReference>
<dbReference type="GO" id="GO:0005975">
    <property type="term" value="P:carbohydrate metabolic process"/>
    <property type="evidence" value="ECO:0007669"/>
    <property type="project" value="InterPro"/>
</dbReference>
<dbReference type="AlphaFoldDB" id="A0A8S3ZF52"/>
<evidence type="ECO:0000313" key="4">
    <source>
        <dbReference type="EMBL" id="CAG5125712.1"/>
    </source>
</evidence>
<dbReference type="InterPro" id="IPR002516">
    <property type="entry name" value="Glyco_trans_11"/>
</dbReference>
<keyword evidence="3" id="KW-0812">Transmembrane</keyword>
<dbReference type="OrthoDB" id="3226at2759"/>
<keyword evidence="3" id="KW-0333">Golgi apparatus</keyword>
<comment type="subcellular location">
    <subcellularLocation>
        <location evidence="3">Golgi apparatus</location>
        <location evidence="3">Golgi stack membrane</location>
        <topology evidence="3">Single-pass type II membrane protein</topology>
    </subcellularLocation>
</comment>
<keyword evidence="2 3" id="KW-0808">Transferase</keyword>
<gene>
    <name evidence="4" type="ORF">CUNI_LOCUS11270</name>
</gene>
<dbReference type="CDD" id="cd11301">
    <property type="entry name" value="Fut1_Fut2_like"/>
    <property type="match status" value="1"/>
</dbReference>
<dbReference type="EC" id="2.4.1.-" evidence="3"/>
<dbReference type="GO" id="GO:0032580">
    <property type="term" value="C:Golgi cisterna membrane"/>
    <property type="evidence" value="ECO:0007669"/>
    <property type="project" value="UniProtKB-SubCell"/>
</dbReference>
<comment type="similarity">
    <text evidence="3">Belongs to the glycosyltransferase 11 family.</text>
</comment>
<keyword evidence="3" id="KW-0735">Signal-anchor</keyword>
<organism evidence="4 5">
    <name type="scientific">Candidula unifasciata</name>
    <dbReference type="NCBI Taxonomy" id="100452"/>
    <lineage>
        <taxon>Eukaryota</taxon>
        <taxon>Metazoa</taxon>
        <taxon>Spiralia</taxon>
        <taxon>Lophotrochozoa</taxon>
        <taxon>Mollusca</taxon>
        <taxon>Gastropoda</taxon>
        <taxon>Heterobranchia</taxon>
        <taxon>Euthyneura</taxon>
        <taxon>Panpulmonata</taxon>
        <taxon>Eupulmonata</taxon>
        <taxon>Stylommatophora</taxon>
        <taxon>Helicina</taxon>
        <taxon>Helicoidea</taxon>
        <taxon>Geomitridae</taxon>
        <taxon>Candidula</taxon>
    </lineage>
</organism>
<dbReference type="EMBL" id="CAJHNH020002137">
    <property type="protein sequence ID" value="CAG5125712.1"/>
    <property type="molecule type" value="Genomic_DNA"/>
</dbReference>
<dbReference type="Pfam" id="PF01531">
    <property type="entry name" value="Glyco_transf_11"/>
    <property type="match status" value="1"/>
</dbReference>
<keyword evidence="1 3" id="KW-0328">Glycosyltransferase</keyword>
<evidence type="ECO:0000256" key="1">
    <source>
        <dbReference type="ARBA" id="ARBA00022676"/>
    </source>
</evidence>
<evidence type="ECO:0000256" key="2">
    <source>
        <dbReference type="ARBA" id="ARBA00022679"/>
    </source>
</evidence>
<name>A0A8S3ZF52_9EUPU</name>
<dbReference type="Proteomes" id="UP000678393">
    <property type="component" value="Unassembled WGS sequence"/>
</dbReference>
<keyword evidence="3" id="KW-0325">Glycoprotein</keyword>
<comment type="caution">
    <text evidence="4">The sequence shown here is derived from an EMBL/GenBank/DDBJ whole genome shotgun (WGS) entry which is preliminary data.</text>
</comment>
<dbReference type="GO" id="GO:0008107">
    <property type="term" value="F:galactoside 2-alpha-L-fucosyltransferase activity"/>
    <property type="evidence" value="ECO:0007669"/>
    <property type="project" value="InterPro"/>
</dbReference>
<accession>A0A8S3ZF52</accession>
<evidence type="ECO:0000313" key="5">
    <source>
        <dbReference type="Proteomes" id="UP000678393"/>
    </source>
</evidence>
<protein>
    <recommendedName>
        <fullName evidence="3">L-Fucosyltransferase</fullName>
        <ecNumber evidence="3">2.4.1.-</ecNumber>
    </recommendedName>
</protein>
<evidence type="ECO:0000256" key="3">
    <source>
        <dbReference type="RuleBase" id="RU363129"/>
    </source>
</evidence>
<sequence length="295" mass="34156">MTLSPRSAFTGGDNSSESMVQQFPLYITVAEGYGRLGNHLFQYASTLGIARVQNRHIVQSPEFELRKIFDLKHKLLPYRDFRSTISRWQRIKEARFGCFQQSLMTLPPVNIHLLGYVQSYKYFDSIQEEIRRDFTFSKSIAKKADAILRNIYATNKGYILVGVHVRRGDFLQVQSRGYVVAPASYYQKAFEWMKTTVSENRTLFVIVSEDQQWCQKMFHVHNVQILPKADPEVHLAVLARCSHVIMSGGTFGWWGGWLAGGYVIYFNRYMNNNTDYGGYFCPVDHYPPHWIGIGY</sequence>
<dbReference type="PANTHER" id="PTHR11927">
    <property type="entry name" value="GALACTOSIDE 2-L-FUCOSYLTRANSFERASE"/>
    <property type="match status" value="1"/>
</dbReference>